<accession>A0ABD2N1R0</accession>
<reference evidence="1 2" key="1">
    <citation type="journal article" date="2021" name="BMC Biol.">
        <title>Horizontally acquired antibacterial genes associated with adaptive radiation of ladybird beetles.</title>
        <authorList>
            <person name="Li H.S."/>
            <person name="Tang X.F."/>
            <person name="Huang Y.H."/>
            <person name="Xu Z.Y."/>
            <person name="Chen M.L."/>
            <person name="Du X.Y."/>
            <person name="Qiu B.Y."/>
            <person name="Chen P.T."/>
            <person name="Zhang W."/>
            <person name="Slipinski A."/>
            <person name="Escalona H.E."/>
            <person name="Waterhouse R.M."/>
            <person name="Zwick A."/>
            <person name="Pang H."/>
        </authorList>
    </citation>
    <scope>NUCLEOTIDE SEQUENCE [LARGE SCALE GENOMIC DNA]</scope>
    <source>
        <strain evidence="1">SYSU2018</strain>
    </source>
</reference>
<name>A0ABD2N1R0_9CUCU</name>
<organism evidence="1 2">
    <name type="scientific">Cryptolaemus montrouzieri</name>
    <dbReference type="NCBI Taxonomy" id="559131"/>
    <lineage>
        <taxon>Eukaryota</taxon>
        <taxon>Metazoa</taxon>
        <taxon>Ecdysozoa</taxon>
        <taxon>Arthropoda</taxon>
        <taxon>Hexapoda</taxon>
        <taxon>Insecta</taxon>
        <taxon>Pterygota</taxon>
        <taxon>Neoptera</taxon>
        <taxon>Endopterygota</taxon>
        <taxon>Coleoptera</taxon>
        <taxon>Polyphaga</taxon>
        <taxon>Cucujiformia</taxon>
        <taxon>Coccinelloidea</taxon>
        <taxon>Coccinellidae</taxon>
        <taxon>Scymninae</taxon>
        <taxon>Scymnini</taxon>
        <taxon>Cryptolaemus</taxon>
    </lineage>
</organism>
<comment type="caution">
    <text evidence="1">The sequence shown here is derived from an EMBL/GenBank/DDBJ whole genome shotgun (WGS) entry which is preliminary data.</text>
</comment>
<keyword evidence="2" id="KW-1185">Reference proteome</keyword>
<dbReference type="EMBL" id="JABFTP020000062">
    <property type="protein sequence ID" value="KAL3272611.1"/>
    <property type="molecule type" value="Genomic_DNA"/>
</dbReference>
<dbReference type="AlphaFoldDB" id="A0ABD2N1R0"/>
<sequence length="204" mass="23304">MVKQLYEGATCKGLHNGHVSDCLEVKTGVRLEPSKTKLSAVAFTINDSKIKSMRVNTINPTPFKLSSRKQGKEVQEFTYLESIILRNGDADADIKNRIRKAQQVLVQLGPIWSARHQNQKGGSEHQQLQGRGVYIQFDEMYVFPRKEDGKLWSSSYANYEGIPTRESANKRQEDRRLEEAHEAMNPFTTKSFTGQQTEVQQRML</sequence>
<dbReference type="Proteomes" id="UP001516400">
    <property type="component" value="Unassembled WGS sequence"/>
</dbReference>
<evidence type="ECO:0000313" key="2">
    <source>
        <dbReference type="Proteomes" id="UP001516400"/>
    </source>
</evidence>
<gene>
    <name evidence="1" type="ORF">HHI36_014079</name>
</gene>
<proteinExistence type="predicted"/>
<evidence type="ECO:0000313" key="1">
    <source>
        <dbReference type="EMBL" id="KAL3272611.1"/>
    </source>
</evidence>
<protein>
    <submittedName>
        <fullName evidence="1">Uncharacterized protein</fullName>
    </submittedName>
</protein>